<evidence type="ECO:0000313" key="3">
    <source>
        <dbReference type="Proteomes" id="UP001562425"/>
    </source>
</evidence>
<dbReference type="EMBL" id="JBEHCU010007040">
    <property type="protein sequence ID" value="KAL1395675.1"/>
    <property type="molecule type" value="Genomic_DNA"/>
</dbReference>
<comment type="caution">
    <text evidence="2">The sequence shown here is derived from an EMBL/GenBank/DDBJ whole genome shotgun (WGS) entry which is preliminary data.</text>
</comment>
<dbReference type="AlphaFoldDB" id="A0ABD1D8J7"/>
<organism evidence="2 3">
    <name type="scientific">Culex pipiens pipiens</name>
    <name type="common">Northern house mosquito</name>
    <dbReference type="NCBI Taxonomy" id="38569"/>
    <lineage>
        <taxon>Eukaryota</taxon>
        <taxon>Metazoa</taxon>
        <taxon>Ecdysozoa</taxon>
        <taxon>Arthropoda</taxon>
        <taxon>Hexapoda</taxon>
        <taxon>Insecta</taxon>
        <taxon>Pterygota</taxon>
        <taxon>Neoptera</taxon>
        <taxon>Endopterygota</taxon>
        <taxon>Diptera</taxon>
        <taxon>Nematocera</taxon>
        <taxon>Culicoidea</taxon>
        <taxon>Culicidae</taxon>
        <taxon>Culicinae</taxon>
        <taxon>Culicini</taxon>
        <taxon>Culex</taxon>
        <taxon>Culex</taxon>
    </lineage>
</organism>
<protein>
    <submittedName>
        <fullName evidence="2">Uncharacterized protein</fullName>
    </submittedName>
</protein>
<keyword evidence="3" id="KW-1185">Reference proteome</keyword>
<accession>A0ABD1D8J7</accession>
<dbReference type="Proteomes" id="UP001562425">
    <property type="component" value="Unassembled WGS sequence"/>
</dbReference>
<feature type="region of interest" description="Disordered" evidence="1">
    <location>
        <begin position="1"/>
        <end position="20"/>
    </location>
</feature>
<gene>
    <name evidence="2" type="ORF">pipiens_000311</name>
</gene>
<evidence type="ECO:0000313" key="2">
    <source>
        <dbReference type="EMBL" id="KAL1395675.1"/>
    </source>
</evidence>
<name>A0ABD1D8J7_CULPP</name>
<reference evidence="2 3" key="1">
    <citation type="submission" date="2024-05" db="EMBL/GenBank/DDBJ databases">
        <title>Culex pipiens pipiens assembly and annotation.</title>
        <authorList>
            <person name="Alout H."/>
            <person name="Durand T."/>
        </authorList>
    </citation>
    <scope>NUCLEOTIDE SEQUENCE [LARGE SCALE GENOMIC DNA]</scope>
    <source>
        <strain evidence="2">HA-2024</strain>
        <tissue evidence="2">Whole body</tissue>
    </source>
</reference>
<evidence type="ECO:0000256" key="1">
    <source>
        <dbReference type="SAM" id="MobiDB-lite"/>
    </source>
</evidence>
<feature type="compositionally biased region" description="Basic residues" evidence="1">
    <location>
        <begin position="1"/>
        <end position="13"/>
    </location>
</feature>
<sequence length="20" mass="2334">MAHSKCPRIRRRQANTSDCC</sequence>
<proteinExistence type="predicted"/>